<gene>
    <name evidence="2" type="ORF">PARHAE_01075</name>
</gene>
<dbReference type="CDD" id="cd05271">
    <property type="entry name" value="NDUFA9_like_SDR_a"/>
    <property type="match status" value="1"/>
</dbReference>
<dbReference type="AlphaFoldDB" id="A0A3S4CIG9"/>
<dbReference type="PANTHER" id="PTHR12126">
    <property type="entry name" value="NADH-UBIQUINONE OXIDOREDUCTASE 39 KDA SUBUNIT-RELATED"/>
    <property type="match status" value="1"/>
</dbReference>
<dbReference type="GO" id="GO:0044877">
    <property type="term" value="F:protein-containing complex binding"/>
    <property type="evidence" value="ECO:0007669"/>
    <property type="project" value="TreeGrafter"/>
</dbReference>
<evidence type="ECO:0000313" key="2">
    <source>
        <dbReference type="EMBL" id="VDS07896.1"/>
    </source>
</evidence>
<dbReference type="OrthoDB" id="9776313at2"/>
<dbReference type="InterPro" id="IPR016040">
    <property type="entry name" value="NAD(P)-bd_dom"/>
</dbReference>
<organism evidence="2 3">
    <name type="scientific">Paracoccus haematequi</name>
    <dbReference type="NCBI Taxonomy" id="2491866"/>
    <lineage>
        <taxon>Bacteria</taxon>
        <taxon>Pseudomonadati</taxon>
        <taxon>Pseudomonadota</taxon>
        <taxon>Alphaproteobacteria</taxon>
        <taxon>Rhodobacterales</taxon>
        <taxon>Paracoccaceae</taxon>
        <taxon>Paracoccus</taxon>
    </lineage>
</organism>
<sequence>MAKLVTIYGGSGFVGRQVARLMAKDGWRVRIAVRRPDEALFTRTYGAVGQVQPVLCNVRDDLSVRAAMAGADAVVNCVNILAPKGESTFQAVFHEGAERIARLSAETGVARVVHISGLGVDPESASAYIAAKGRGESAVLKHRPDAVILRPSVIFGPGDSFYNRFAAMTRLGPVLPVIGARTRMQPVFVDDVARAAVKGATGEAAPGIYELGGPDVLTVKEVAEQVLRATMRKRAVVNLPFWAATLGARVLGLAQLLTGGLFTNSILTRDQIALLRADNVVSPGARGFADLGIQPVAAEAVIEDYLWRFRPSGQYDAIKQSAKNLRAD</sequence>
<dbReference type="PANTHER" id="PTHR12126:SF11">
    <property type="entry name" value="NADH DEHYDROGENASE [UBIQUINONE] 1 ALPHA SUBCOMPLEX SUBUNIT 9, MITOCHONDRIAL"/>
    <property type="match status" value="1"/>
</dbReference>
<dbReference type="InterPro" id="IPR051207">
    <property type="entry name" value="ComplexI_NDUFA9_subunit"/>
</dbReference>
<dbReference type="GO" id="GO:0016853">
    <property type="term" value="F:isomerase activity"/>
    <property type="evidence" value="ECO:0007669"/>
    <property type="project" value="UniProtKB-KW"/>
</dbReference>
<dbReference type="Pfam" id="PF13460">
    <property type="entry name" value="NAD_binding_10"/>
    <property type="match status" value="1"/>
</dbReference>
<protein>
    <submittedName>
        <fullName evidence="2">3-beta hydroxysteroid dehydrogenase/isomerase family protein</fullName>
    </submittedName>
</protein>
<proteinExistence type="predicted"/>
<dbReference type="FunFam" id="3.40.50.720:FF:000702">
    <property type="entry name" value="NADH dehydrogenase (Ubiquinone)"/>
    <property type="match status" value="1"/>
</dbReference>
<dbReference type="EMBL" id="UZWE01000024">
    <property type="protein sequence ID" value="VDS07896.1"/>
    <property type="molecule type" value="Genomic_DNA"/>
</dbReference>
<keyword evidence="2" id="KW-0413">Isomerase</keyword>
<name>A0A3S4CIG9_9RHOB</name>
<dbReference type="Gene3D" id="3.40.50.720">
    <property type="entry name" value="NAD(P)-binding Rossmann-like Domain"/>
    <property type="match status" value="1"/>
</dbReference>
<dbReference type="SUPFAM" id="SSF51735">
    <property type="entry name" value="NAD(P)-binding Rossmann-fold domains"/>
    <property type="match status" value="1"/>
</dbReference>
<accession>A0A3S4CIG9</accession>
<dbReference type="InterPro" id="IPR036291">
    <property type="entry name" value="NAD(P)-bd_dom_sf"/>
</dbReference>
<evidence type="ECO:0000313" key="3">
    <source>
        <dbReference type="Proteomes" id="UP000270743"/>
    </source>
</evidence>
<feature type="domain" description="NAD(P)-binding" evidence="1">
    <location>
        <begin position="9"/>
        <end position="153"/>
    </location>
</feature>
<dbReference type="RefSeq" id="WP_126153581.1">
    <property type="nucleotide sequence ID" value="NZ_UZWE01000024.1"/>
</dbReference>
<evidence type="ECO:0000259" key="1">
    <source>
        <dbReference type="Pfam" id="PF13460"/>
    </source>
</evidence>
<dbReference type="Proteomes" id="UP000270743">
    <property type="component" value="Unassembled WGS sequence"/>
</dbReference>
<reference evidence="2 3" key="1">
    <citation type="submission" date="2018-12" db="EMBL/GenBank/DDBJ databases">
        <authorList>
            <person name="Criscuolo A."/>
        </authorList>
    </citation>
    <scope>NUCLEOTIDE SEQUENCE [LARGE SCALE GENOMIC DNA]</scope>
    <source>
        <strain evidence="2">ACIP1116241</strain>
    </source>
</reference>
<keyword evidence="3" id="KW-1185">Reference proteome</keyword>